<dbReference type="RefSeq" id="WP_378476708.1">
    <property type="nucleotide sequence ID" value="NZ_JBHUIW010000003.1"/>
</dbReference>
<dbReference type="InterPro" id="IPR010319">
    <property type="entry name" value="Transglutaminase-like_Cys_pept"/>
</dbReference>
<keyword evidence="3" id="KW-1185">Reference proteome</keyword>
<dbReference type="PANTHER" id="PTHR39327">
    <property type="match status" value="1"/>
</dbReference>
<name>A0ABW5AFT4_9BRAD</name>
<dbReference type="EMBL" id="JBHUIW010000003">
    <property type="protein sequence ID" value="MFD2181531.1"/>
    <property type="molecule type" value="Genomic_DNA"/>
</dbReference>
<dbReference type="PANTHER" id="PTHR39327:SF1">
    <property type="entry name" value="BLR5470 PROTEIN"/>
    <property type="match status" value="1"/>
</dbReference>
<accession>A0ABW5AFT4</accession>
<protein>
    <submittedName>
        <fullName evidence="2">Transglutaminase-like cysteine peptidase</fullName>
    </submittedName>
</protein>
<keyword evidence="1" id="KW-0732">Signal</keyword>
<feature type="chain" id="PRO_5047462916" evidence="1">
    <location>
        <begin position="25"/>
        <end position="250"/>
    </location>
</feature>
<reference evidence="3" key="1">
    <citation type="journal article" date="2019" name="Int. J. Syst. Evol. Microbiol.">
        <title>The Global Catalogue of Microorganisms (GCM) 10K type strain sequencing project: providing services to taxonomists for standard genome sequencing and annotation.</title>
        <authorList>
            <consortium name="The Broad Institute Genomics Platform"/>
            <consortium name="The Broad Institute Genome Sequencing Center for Infectious Disease"/>
            <person name="Wu L."/>
            <person name="Ma J."/>
        </authorList>
    </citation>
    <scope>NUCLEOTIDE SEQUENCE [LARGE SCALE GENOMIC DNA]</scope>
    <source>
        <strain evidence="3">CGMCC 1.6774</strain>
    </source>
</reference>
<dbReference type="Gene3D" id="3.10.620.30">
    <property type="match status" value="1"/>
</dbReference>
<proteinExistence type="predicted"/>
<comment type="caution">
    <text evidence="2">The sequence shown here is derived from an EMBL/GenBank/DDBJ whole genome shotgun (WGS) entry which is preliminary data.</text>
</comment>
<feature type="signal peptide" evidence="1">
    <location>
        <begin position="1"/>
        <end position="24"/>
    </location>
</feature>
<dbReference type="Proteomes" id="UP001597314">
    <property type="component" value="Unassembled WGS sequence"/>
</dbReference>
<evidence type="ECO:0000313" key="3">
    <source>
        <dbReference type="Proteomes" id="UP001597314"/>
    </source>
</evidence>
<dbReference type="InterPro" id="IPR038765">
    <property type="entry name" value="Papain-like_cys_pep_sf"/>
</dbReference>
<evidence type="ECO:0000313" key="2">
    <source>
        <dbReference type="EMBL" id="MFD2181531.1"/>
    </source>
</evidence>
<sequence length="250" mass="26916">MPSRFRAGALARLAIAGACLLAFAARDGAGAQITAAVSLPGPSAIVAADQPFGRAVERAPEGRLWSKWRDILVAMATETSRVEGCRARASACDDAAALDFVALVDTARGLDGRDRLATVNRAVNDAIRFVTDLDQHGVQDRWSAPLVTLANRQGDCEDFAILKYAVLRSAGLPETDLRVVVVHDRWIGDVHAVLSVREGDRWHVLDNRWAEPRVDAALPRFAPLFTLAADGVSAYPENAVAPKLMRTAAR</sequence>
<organism evidence="2 3">
    <name type="scientific">Rhodoplanes azumiensis</name>
    <dbReference type="NCBI Taxonomy" id="1897628"/>
    <lineage>
        <taxon>Bacteria</taxon>
        <taxon>Pseudomonadati</taxon>
        <taxon>Pseudomonadota</taxon>
        <taxon>Alphaproteobacteria</taxon>
        <taxon>Hyphomicrobiales</taxon>
        <taxon>Nitrobacteraceae</taxon>
        <taxon>Rhodoplanes</taxon>
    </lineage>
</organism>
<dbReference type="Pfam" id="PF06035">
    <property type="entry name" value="Peptidase_C93"/>
    <property type="match status" value="1"/>
</dbReference>
<gene>
    <name evidence="2" type="ORF">ACFSOX_05150</name>
</gene>
<dbReference type="SUPFAM" id="SSF54001">
    <property type="entry name" value="Cysteine proteinases"/>
    <property type="match status" value="1"/>
</dbReference>
<evidence type="ECO:0000256" key="1">
    <source>
        <dbReference type="SAM" id="SignalP"/>
    </source>
</evidence>